<dbReference type="GO" id="GO:0007052">
    <property type="term" value="P:mitotic spindle organization"/>
    <property type="evidence" value="ECO:0007669"/>
    <property type="project" value="TreeGrafter"/>
</dbReference>
<dbReference type="GO" id="GO:0031023">
    <property type="term" value="P:microtubule organizing center organization"/>
    <property type="evidence" value="ECO:0007669"/>
    <property type="project" value="TreeGrafter"/>
</dbReference>
<evidence type="ECO:0000256" key="1">
    <source>
        <dbReference type="SAM" id="MobiDB-lite"/>
    </source>
</evidence>
<feature type="compositionally biased region" description="Low complexity" evidence="1">
    <location>
        <begin position="39"/>
        <end position="56"/>
    </location>
</feature>
<organism evidence="3 4">
    <name type="scientific">Pampusana beccarii</name>
    <name type="common">Western bronze ground-dove</name>
    <dbReference type="NCBI Taxonomy" id="2953425"/>
    <lineage>
        <taxon>Eukaryota</taxon>
        <taxon>Metazoa</taxon>
        <taxon>Chordata</taxon>
        <taxon>Craniata</taxon>
        <taxon>Vertebrata</taxon>
        <taxon>Euteleostomi</taxon>
        <taxon>Archelosauria</taxon>
        <taxon>Archosauria</taxon>
        <taxon>Dinosauria</taxon>
        <taxon>Saurischia</taxon>
        <taxon>Theropoda</taxon>
        <taxon>Coelurosauria</taxon>
        <taxon>Aves</taxon>
        <taxon>Neognathae</taxon>
        <taxon>Neoaves</taxon>
        <taxon>Columbimorphae</taxon>
        <taxon>Columbiformes</taxon>
        <taxon>Columbidae</taxon>
        <taxon>Pampusana</taxon>
    </lineage>
</organism>
<dbReference type="GO" id="GO:0007224">
    <property type="term" value="P:smoothened signaling pathway"/>
    <property type="evidence" value="ECO:0007669"/>
    <property type="project" value="TreeGrafter"/>
</dbReference>
<feature type="region of interest" description="Disordered" evidence="1">
    <location>
        <begin position="1"/>
        <end position="20"/>
    </location>
</feature>
<keyword evidence="4" id="KW-1185">Reference proteome</keyword>
<dbReference type="OrthoDB" id="76173at2759"/>
<reference evidence="3 4" key="1">
    <citation type="submission" date="2020-02" db="EMBL/GenBank/DDBJ databases">
        <title>Bird 10,000 Genomes (B10K) Project - Family phase.</title>
        <authorList>
            <person name="Zhang G."/>
        </authorList>
    </citation>
    <scope>NUCLEOTIDE SEQUENCE [LARGE SCALE GENOMIC DNA]</scope>
    <source>
        <strain evidence="3">B10K-DU-006-06</strain>
    </source>
</reference>
<dbReference type="GO" id="GO:0071539">
    <property type="term" value="P:protein localization to centrosome"/>
    <property type="evidence" value="ECO:0007669"/>
    <property type="project" value="TreeGrafter"/>
</dbReference>
<dbReference type="Pfam" id="PF15253">
    <property type="entry name" value="STIL_N"/>
    <property type="match status" value="1"/>
</dbReference>
<feature type="compositionally biased region" description="Basic and acidic residues" evidence="1">
    <location>
        <begin position="148"/>
        <end position="169"/>
    </location>
</feature>
<evidence type="ECO:0000313" key="3">
    <source>
        <dbReference type="EMBL" id="NXW95786.1"/>
    </source>
</evidence>
<gene>
    <name evidence="3" type="primary">Stil_1</name>
    <name evidence="3" type="ORF">ALOBEC_R08873</name>
</gene>
<sequence>FQNVEPSDKSPIQFELSAENQNAETEFFSRVCEKLPIRSSGSSSPSTPCSGSSPDTSVHHPRKPSERLVLNPNGVTQQGESSIERLLEAQACQAGSSGPAAASHSPQPGEQGDLVSMETQSSPDSHTRRSVSIAVSTGASLFWNTASEKQDDSTSHGKKEDEEISKEDINISINAEQDASNTSIASSLKVVDMPSFVDSVHLVEE</sequence>
<feature type="non-terminal residue" evidence="3">
    <location>
        <position position="205"/>
    </location>
</feature>
<feature type="domain" description="STIL N-terminal" evidence="2">
    <location>
        <begin position="1"/>
        <end position="35"/>
    </location>
</feature>
<feature type="compositionally biased region" description="Polar residues" evidence="1">
    <location>
        <begin position="133"/>
        <end position="147"/>
    </location>
</feature>
<evidence type="ECO:0000313" key="4">
    <source>
        <dbReference type="Proteomes" id="UP000541332"/>
    </source>
</evidence>
<feature type="non-terminal residue" evidence="3">
    <location>
        <position position="1"/>
    </location>
</feature>
<proteinExistence type="predicted"/>
<dbReference type="GO" id="GO:0005815">
    <property type="term" value="C:microtubule organizing center"/>
    <property type="evidence" value="ECO:0007669"/>
    <property type="project" value="TreeGrafter"/>
</dbReference>
<protein>
    <submittedName>
        <fullName evidence="3">STIL protein</fullName>
    </submittedName>
</protein>
<feature type="compositionally biased region" description="Polar residues" evidence="1">
    <location>
        <begin position="175"/>
        <end position="186"/>
    </location>
</feature>
<evidence type="ECO:0000259" key="2">
    <source>
        <dbReference type="Pfam" id="PF15253"/>
    </source>
</evidence>
<dbReference type="PANTHER" id="PTHR15128:SF0">
    <property type="entry name" value="SCL-INTERRUPTING LOCUS PROTEIN"/>
    <property type="match status" value="1"/>
</dbReference>
<feature type="compositionally biased region" description="Low complexity" evidence="1">
    <location>
        <begin position="89"/>
        <end position="109"/>
    </location>
</feature>
<dbReference type="AlphaFoldDB" id="A0A7L4G9J9"/>
<accession>A0A7L4G9J9</accession>
<dbReference type="PANTHER" id="PTHR15128">
    <property type="entry name" value="TAL1 SCL INTERRUPTING LOCUS"/>
    <property type="match status" value="1"/>
</dbReference>
<dbReference type="InterPro" id="IPR026123">
    <property type="entry name" value="STIL"/>
</dbReference>
<dbReference type="Proteomes" id="UP000541332">
    <property type="component" value="Unassembled WGS sequence"/>
</dbReference>
<name>A0A7L4G9J9_9COLU</name>
<feature type="region of interest" description="Disordered" evidence="1">
    <location>
        <begin position="37"/>
        <end position="186"/>
    </location>
</feature>
<comment type="caution">
    <text evidence="3">The sequence shown here is derived from an EMBL/GenBank/DDBJ whole genome shotgun (WGS) entry which is preliminary data.</text>
</comment>
<dbReference type="InterPro" id="IPR057731">
    <property type="entry name" value="STIL_N"/>
</dbReference>
<dbReference type="EMBL" id="VWYH01011370">
    <property type="protein sequence ID" value="NXW95786.1"/>
    <property type="molecule type" value="Genomic_DNA"/>
</dbReference>